<dbReference type="SUPFAM" id="SSF53649">
    <property type="entry name" value="Alkaline phosphatase-like"/>
    <property type="match status" value="1"/>
</dbReference>
<evidence type="ECO:0000313" key="5">
    <source>
        <dbReference type="Proteomes" id="UP000319103"/>
    </source>
</evidence>
<evidence type="ECO:0000256" key="3">
    <source>
        <dbReference type="SAM" id="MobiDB-lite"/>
    </source>
</evidence>
<dbReference type="InterPro" id="IPR007312">
    <property type="entry name" value="Phosphoesterase"/>
</dbReference>
<sequence>MLPGRLQGTVSERIQHVFVLVLENRSFDHMLGAATGAVSPDGELRPGIGIDPVTGAATTVDGPGEQRNSHAGTDYRIRLGAPFVLPVDPPHEFCDVQLQLAGTPISGSPHDDRCTYSGEYPPIDLSGFVQNYANEAAVKHSSADLGAVMACFTDRQVPVLAMLAREFALCDRWFSALPGPTWPNRFFLHAASSAGLDRSPDPLETIGSKLAGYHFEHGTIYEALDAKGLPWRVYSGDALPQVSALAGMDLPVLLTRYHHVADLAGHLSRRRYDAAYTFIEPSYGHVLTHGADFQGGSSQHPLDDVTRGEALIKQVYEAIRQSPHWESSVLVITYDEHGGFYDHVPPPTAVPPGDVIDPENNAHGFRFDRQGVRVPAVVVSPWVPDLRSPGVPGQNCNLVDHTQYDHGSLLATVEQLFGLEPLTQRDRHANHFTHLLSARAPRPAPRTLPDPADSSPQMDDSRMDDDRLAAVADPAVAERPLTATMRGFVETAAILHARLHPDQHEQVRHRIGAITTVGEAARYLVEVRGRLAERGVRTARQGGAGGT</sequence>
<dbReference type="AlphaFoldDB" id="A0A540WFG7"/>
<evidence type="ECO:0000256" key="2">
    <source>
        <dbReference type="ARBA" id="ARBA00023026"/>
    </source>
</evidence>
<reference evidence="4 5" key="1">
    <citation type="submission" date="2019-06" db="EMBL/GenBank/DDBJ databases">
        <title>Description of Kitasatospora acidophila sp. nov. isolated from pine grove soil, and reclassification of Streptomyces novaecaesareae to Kitasatospora novaeceasareae comb. nov.</title>
        <authorList>
            <person name="Kim M.J."/>
        </authorList>
    </citation>
    <scope>NUCLEOTIDE SEQUENCE [LARGE SCALE GENOMIC DNA]</scope>
    <source>
        <strain evidence="4 5">MMS16-CNU292</strain>
    </source>
</reference>
<keyword evidence="1" id="KW-0378">Hydrolase</keyword>
<keyword evidence="5" id="KW-1185">Reference proteome</keyword>
<evidence type="ECO:0000313" key="4">
    <source>
        <dbReference type="EMBL" id="TQF07718.1"/>
    </source>
</evidence>
<dbReference type="Pfam" id="PF04185">
    <property type="entry name" value="Phosphoesterase"/>
    <property type="match status" value="1"/>
</dbReference>
<dbReference type="InterPro" id="IPR017850">
    <property type="entry name" value="Alkaline_phosphatase_core_sf"/>
</dbReference>
<comment type="caution">
    <text evidence="4">The sequence shown here is derived from an EMBL/GenBank/DDBJ whole genome shotgun (WGS) entry which is preliminary data.</text>
</comment>
<accession>A0A540WFG7</accession>
<proteinExistence type="predicted"/>
<evidence type="ECO:0000256" key="1">
    <source>
        <dbReference type="ARBA" id="ARBA00022801"/>
    </source>
</evidence>
<dbReference type="PANTHER" id="PTHR31956:SF1">
    <property type="entry name" value="NON-SPECIFIC PHOSPHOLIPASE C1"/>
    <property type="match status" value="1"/>
</dbReference>
<dbReference type="Proteomes" id="UP000319103">
    <property type="component" value="Unassembled WGS sequence"/>
</dbReference>
<name>A0A540WFG7_9ACTN</name>
<dbReference type="PANTHER" id="PTHR31956">
    <property type="entry name" value="NON-SPECIFIC PHOSPHOLIPASE C4-RELATED"/>
    <property type="match status" value="1"/>
</dbReference>
<feature type="region of interest" description="Disordered" evidence="3">
    <location>
        <begin position="438"/>
        <end position="462"/>
    </location>
</feature>
<protein>
    <submittedName>
        <fullName evidence="4">Phosphoesterase</fullName>
    </submittedName>
</protein>
<organism evidence="4 5">
    <name type="scientific">Kitasatospora acidiphila</name>
    <dbReference type="NCBI Taxonomy" id="2567942"/>
    <lineage>
        <taxon>Bacteria</taxon>
        <taxon>Bacillati</taxon>
        <taxon>Actinomycetota</taxon>
        <taxon>Actinomycetes</taxon>
        <taxon>Kitasatosporales</taxon>
        <taxon>Streptomycetaceae</taxon>
        <taxon>Kitasatospora</taxon>
    </lineage>
</organism>
<dbReference type="EMBL" id="VIGB01000003">
    <property type="protein sequence ID" value="TQF07718.1"/>
    <property type="molecule type" value="Genomic_DNA"/>
</dbReference>
<keyword evidence="2" id="KW-0843">Virulence</keyword>
<gene>
    <name evidence="4" type="ORF">E6W39_33140</name>
</gene>
<dbReference type="GO" id="GO:0042578">
    <property type="term" value="F:phosphoric ester hydrolase activity"/>
    <property type="evidence" value="ECO:0007669"/>
    <property type="project" value="UniProtKB-ARBA"/>
</dbReference>
<dbReference type="OrthoDB" id="4181857at2"/>
<dbReference type="GO" id="GO:0009395">
    <property type="term" value="P:phospholipid catabolic process"/>
    <property type="evidence" value="ECO:0007669"/>
    <property type="project" value="TreeGrafter"/>
</dbReference>
<dbReference type="Gene3D" id="3.40.720.10">
    <property type="entry name" value="Alkaline Phosphatase, subunit A"/>
    <property type="match status" value="2"/>
</dbReference>